<evidence type="ECO:0000313" key="3">
    <source>
        <dbReference type="EMBL" id="RAI43047.1"/>
    </source>
</evidence>
<keyword evidence="2" id="KW-0378">Hydrolase</keyword>
<comment type="similarity">
    <text evidence="1">Belongs to the 4-hydroxybenzoyl-CoA thioesterase family.</text>
</comment>
<comment type="caution">
    <text evidence="3">The sequence shown here is derived from an EMBL/GenBank/DDBJ whole genome shotgun (WGS) entry which is preliminary data.</text>
</comment>
<dbReference type="InterPro" id="IPR029069">
    <property type="entry name" value="HotDog_dom_sf"/>
</dbReference>
<dbReference type="Gene3D" id="3.10.129.10">
    <property type="entry name" value="Hotdog Thioesterase"/>
    <property type="match status" value="1"/>
</dbReference>
<dbReference type="Proteomes" id="UP000249130">
    <property type="component" value="Unassembled WGS sequence"/>
</dbReference>
<organism evidence="3 4">
    <name type="scientific">Rhodoplanes roseus</name>
    <dbReference type="NCBI Taxonomy" id="29409"/>
    <lineage>
        <taxon>Bacteria</taxon>
        <taxon>Pseudomonadati</taxon>
        <taxon>Pseudomonadota</taxon>
        <taxon>Alphaproteobacteria</taxon>
        <taxon>Hyphomicrobiales</taxon>
        <taxon>Nitrobacteraceae</taxon>
        <taxon>Rhodoplanes</taxon>
    </lineage>
</organism>
<dbReference type="PANTHER" id="PTHR31793">
    <property type="entry name" value="4-HYDROXYBENZOYL-COA THIOESTERASE FAMILY MEMBER"/>
    <property type="match status" value="1"/>
</dbReference>
<accession>A0A327KYB8</accession>
<gene>
    <name evidence="3" type="ORF">CH341_16425</name>
</gene>
<reference evidence="3 4" key="1">
    <citation type="submission" date="2017-07" db="EMBL/GenBank/DDBJ databases">
        <title>Draft Genome Sequences of Select Purple Nonsulfur Bacteria.</title>
        <authorList>
            <person name="Lasarre B."/>
            <person name="Mckinlay J.B."/>
        </authorList>
    </citation>
    <scope>NUCLEOTIDE SEQUENCE [LARGE SCALE GENOMIC DNA]</scope>
    <source>
        <strain evidence="3 4">DSM 5909</strain>
    </source>
</reference>
<dbReference type="OrthoDB" id="9799036at2"/>
<protein>
    <submittedName>
        <fullName evidence="3">Uncharacterized protein</fullName>
    </submittedName>
</protein>
<dbReference type="SUPFAM" id="SSF54637">
    <property type="entry name" value="Thioesterase/thiol ester dehydrase-isomerase"/>
    <property type="match status" value="1"/>
</dbReference>
<evidence type="ECO:0000313" key="4">
    <source>
        <dbReference type="Proteomes" id="UP000249130"/>
    </source>
</evidence>
<dbReference type="AlphaFoldDB" id="A0A327KYB8"/>
<proteinExistence type="inferred from homology"/>
<evidence type="ECO:0000256" key="1">
    <source>
        <dbReference type="ARBA" id="ARBA00005953"/>
    </source>
</evidence>
<sequence>MVRQTLRFRDLDPQNHVNNAVFVTFLEAGRVPLLRDPRYGMWIDGATYVQARLIIDYLAEIHYPGDVVIGTRVARVGTSSLTFDQAVFSGDRCAGLATSTLVMLDRDTRKPRPLPADLAARLRAGGGAVPEVG</sequence>
<dbReference type="Pfam" id="PF13279">
    <property type="entry name" value="4HBT_2"/>
    <property type="match status" value="1"/>
</dbReference>
<evidence type="ECO:0000256" key="2">
    <source>
        <dbReference type="ARBA" id="ARBA00022801"/>
    </source>
</evidence>
<keyword evidence="4" id="KW-1185">Reference proteome</keyword>
<dbReference type="CDD" id="cd00586">
    <property type="entry name" value="4HBT"/>
    <property type="match status" value="1"/>
</dbReference>
<dbReference type="InterPro" id="IPR050563">
    <property type="entry name" value="4-hydroxybenzoyl-CoA_TE"/>
</dbReference>
<name>A0A327KYB8_9BRAD</name>
<dbReference type="PANTHER" id="PTHR31793:SF27">
    <property type="entry name" value="NOVEL THIOESTERASE SUPERFAMILY DOMAIN AND SAPOSIN A-TYPE DOMAIN CONTAINING PROTEIN (0610012H03RIK)"/>
    <property type="match status" value="1"/>
</dbReference>
<dbReference type="EMBL" id="NPEX01000110">
    <property type="protein sequence ID" value="RAI43047.1"/>
    <property type="molecule type" value="Genomic_DNA"/>
</dbReference>
<dbReference type="GO" id="GO:0047617">
    <property type="term" value="F:fatty acyl-CoA hydrolase activity"/>
    <property type="evidence" value="ECO:0007669"/>
    <property type="project" value="TreeGrafter"/>
</dbReference>